<protein>
    <submittedName>
        <fullName evidence="1">Uncharacterized protein</fullName>
    </submittedName>
</protein>
<reference evidence="2" key="1">
    <citation type="journal article" date="2022" name="Mol. Ecol. Resour.">
        <title>The genomes of chicory, endive, great burdock and yacon provide insights into Asteraceae palaeo-polyploidization history and plant inulin production.</title>
        <authorList>
            <person name="Fan W."/>
            <person name="Wang S."/>
            <person name="Wang H."/>
            <person name="Wang A."/>
            <person name="Jiang F."/>
            <person name="Liu H."/>
            <person name="Zhao H."/>
            <person name="Xu D."/>
            <person name="Zhang Y."/>
        </authorList>
    </citation>
    <scope>NUCLEOTIDE SEQUENCE [LARGE SCALE GENOMIC DNA]</scope>
    <source>
        <strain evidence="2">cv. Niubang</strain>
    </source>
</reference>
<comment type="caution">
    <text evidence="1">The sequence shown here is derived from an EMBL/GenBank/DDBJ whole genome shotgun (WGS) entry which is preliminary data.</text>
</comment>
<proteinExistence type="predicted"/>
<evidence type="ECO:0000313" key="1">
    <source>
        <dbReference type="EMBL" id="KAI3728082.1"/>
    </source>
</evidence>
<sequence length="86" mass="9376">MASDEERGISNELTKCTGASGFLALCRYLWLPRIVPSRFRLPQRQTRSLVTDAAKLLQSMGLSFLSSNLGGNDSLDPSSGSVMIRV</sequence>
<dbReference type="EMBL" id="CM042051">
    <property type="protein sequence ID" value="KAI3728082.1"/>
    <property type="molecule type" value="Genomic_DNA"/>
</dbReference>
<dbReference type="Proteomes" id="UP001055879">
    <property type="component" value="Linkage Group LG05"/>
</dbReference>
<organism evidence="1 2">
    <name type="scientific">Arctium lappa</name>
    <name type="common">Greater burdock</name>
    <name type="synonym">Lappa major</name>
    <dbReference type="NCBI Taxonomy" id="4217"/>
    <lineage>
        <taxon>Eukaryota</taxon>
        <taxon>Viridiplantae</taxon>
        <taxon>Streptophyta</taxon>
        <taxon>Embryophyta</taxon>
        <taxon>Tracheophyta</taxon>
        <taxon>Spermatophyta</taxon>
        <taxon>Magnoliopsida</taxon>
        <taxon>eudicotyledons</taxon>
        <taxon>Gunneridae</taxon>
        <taxon>Pentapetalae</taxon>
        <taxon>asterids</taxon>
        <taxon>campanulids</taxon>
        <taxon>Asterales</taxon>
        <taxon>Asteraceae</taxon>
        <taxon>Carduoideae</taxon>
        <taxon>Cardueae</taxon>
        <taxon>Arctiinae</taxon>
        <taxon>Arctium</taxon>
    </lineage>
</organism>
<accession>A0ACB9C1Q4</accession>
<reference evidence="1 2" key="2">
    <citation type="journal article" date="2022" name="Mol. Ecol. Resour.">
        <title>The genomes of chicory, endive, great burdock and yacon provide insights into Asteraceae paleo-polyploidization history and plant inulin production.</title>
        <authorList>
            <person name="Fan W."/>
            <person name="Wang S."/>
            <person name="Wang H."/>
            <person name="Wang A."/>
            <person name="Jiang F."/>
            <person name="Liu H."/>
            <person name="Zhao H."/>
            <person name="Xu D."/>
            <person name="Zhang Y."/>
        </authorList>
    </citation>
    <scope>NUCLEOTIDE SEQUENCE [LARGE SCALE GENOMIC DNA]</scope>
    <source>
        <strain evidence="2">cv. Niubang</strain>
    </source>
</reference>
<keyword evidence="2" id="KW-1185">Reference proteome</keyword>
<evidence type="ECO:0000313" key="2">
    <source>
        <dbReference type="Proteomes" id="UP001055879"/>
    </source>
</evidence>
<gene>
    <name evidence="1" type="ORF">L6452_16710</name>
</gene>
<name>A0ACB9C1Q4_ARCLA</name>